<evidence type="ECO:0000313" key="1">
    <source>
        <dbReference type="EnsemblMetazoa" id="GBRI041005-PA"/>
    </source>
</evidence>
<organism evidence="1 2">
    <name type="scientific">Glossina brevipalpis</name>
    <dbReference type="NCBI Taxonomy" id="37001"/>
    <lineage>
        <taxon>Eukaryota</taxon>
        <taxon>Metazoa</taxon>
        <taxon>Ecdysozoa</taxon>
        <taxon>Arthropoda</taxon>
        <taxon>Hexapoda</taxon>
        <taxon>Insecta</taxon>
        <taxon>Pterygota</taxon>
        <taxon>Neoptera</taxon>
        <taxon>Endopterygota</taxon>
        <taxon>Diptera</taxon>
        <taxon>Brachycera</taxon>
        <taxon>Muscomorpha</taxon>
        <taxon>Hippoboscoidea</taxon>
        <taxon>Glossinidae</taxon>
        <taxon>Glossina</taxon>
    </lineage>
</organism>
<proteinExistence type="predicted"/>
<keyword evidence="2" id="KW-1185">Reference proteome</keyword>
<dbReference type="AlphaFoldDB" id="A0A1A9X1Q1"/>
<dbReference type="Proteomes" id="UP000091820">
    <property type="component" value="Unassembled WGS sequence"/>
</dbReference>
<accession>A0A1A9X1Q1</accession>
<dbReference type="EnsemblMetazoa" id="GBRI041005-RA">
    <property type="protein sequence ID" value="GBRI041005-PA"/>
    <property type="gene ID" value="GBRI041005"/>
</dbReference>
<sequence length="207" mass="20960">MTLVEKISRKRKEDENLLGVKRPFAGGNRVEVVAGGAGGGAAATFNGMLAELLIIPPTIPILPFGPVAVLAFGIIVNDLGLPTTPIGGIGVGPVGVVGSEPVAAVVPVTGCSEGSCGFPVAFIVPSLVEIGMITSLLEKSLALADDVQNCCTSLAILKAFSSDRNISSTIILLTVSTGNNILLISSSLTVGDVGINVIPLCICNPLE</sequence>
<name>A0A1A9X1Q1_9MUSC</name>
<dbReference type="VEuPathDB" id="VectorBase:GBRI041005"/>
<evidence type="ECO:0000313" key="2">
    <source>
        <dbReference type="Proteomes" id="UP000091820"/>
    </source>
</evidence>
<protein>
    <submittedName>
        <fullName evidence="1">Uncharacterized protein</fullName>
    </submittedName>
</protein>
<reference evidence="2" key="1">
    <citation type="submission" date="2014-03" db="EMBL/GenBank/DDBJ databases">
        <authorList>
            <person name="Aksoy S."/>
            <person name="Warren W."/>
            <person name="Wilson R.K."/>
        </authorList>
    </citation>
    <scope>NUCLEOTIDE SEQUENCE [LARGE SCALE GENOMIC DNA]</scope>
    <source>
        <strain evidence="2">IAEA</strain>
    </source>
</reference>
<reference evidence="1" key="2">
    <citation type="submission" date="2020-05" db="UniProtKB">
        <authorList>
            <consortium name="EnsemblMetazoa"/>
        </authorList>
    </citation>
    <scope>IDENTIFICATION</scope>
    <source>
        <strain evidence="1">IAEA</strain>
    </source>
</reference>